<dbReference type="Proteomes" id="UP000545761">
    <property type="component" value="Unassembled WGS sequence"/>
</dbReference>
<evidence type="ECO:0000313" key="7">
    <source>
        <dbReference type="Proteomes" id="UP000545761"/>
    </source>
</evidence>
<dbReference type="PANTHER" id="PTHR30136:SF24">
    <property type="entry name" value="HTH-TYPE TRANSCRIPTIONAL REPRESSOR ALLR"/>
    <property type="match status" value="1"/>
</dbReference>
<sequence length="263" mass="28107">MSTTMNTAGAGTQSVERALSLLSYFTDEQPERRIAELVELTGLGQSTISRLVGALESLGYLARDERSGLHRLGPRVVTLAGIALNQSPVHRAARQIAQNLAHETGLGANVAERHGSRMFYLCHFEGPQAPRSFTLTGRYAPLHATAMGKALIAGLSEEEIRGVMSLDFPAYTPQTITTIGALLTELDEVRSRGYATEVEELAFGRACLAVPVRDRSGEIVAALSVSGSLSALDLGGRQTELARQVIEYADQVSTGLGYLAHAV</sequence>
<dbReference type="InterPro" id="IPR029016">
    <property type="entry name" value="GAF-like_dom_sf"/>
</dbReference>
<dbReference type="InterPro" id="IPR036388">
    <property type="entry name" value="WH-like_DNA-bd_sf"/>
</dbReference>
<comment type="caution">
    <text evidence="6">The sequence shown here is derived from an EMBL/GenBank/DDBJ whole genome shotgun (WGS) entry which is preliminary data.</text>
</comment>
<evidence type="ECO:0000313" key="6">
    <source>
        <dbReference type="EMBL" id="MBA2945634.1"/>
    </source>
</evidence>
<dbReference type="InterPro" id="IPR005471">
    <property type="entry name" value="Tscrpt_reg_IclR_N"/>
</dbReference>
<proteinExistence type="predicted"/>
<dbReference type="InterPro" id="IPR036390">
    <property type="entry name" value="WH_DNA-bd_sf"/>
</dbReference>
<evidence type="ECO:0000259" key="5">
    <source>
        <dbReference type="PROSITE" id="PS51078"/>
    </source>
</evidence>
<dbReference type="AlphaFoldDB" id="A0A7W0I854"/>
<dbReference type="SMART" id="SM00346">
    <property type="entry name" value="HTH_ICLR"/>
    <property type="match status" value="1"/>
</dbReference>
<dbReference type="RefSeq" id="WP_181656565.1">
    <property type="nucleotide sequence ID" value="NZ_JACEHE010000003.1"/>
</dbReference>
<feature type="domain" description="IclR-ED" evidence="5">
    <location>
        <begin position="75"/>
        <end position="258"/>
    </location>
</feature>
<evidence type="ECO:0000256" key="2">
    <source>
        <dbReference type="ARBA" id="ARBA00023125"/>
    </source>
</evidence>
<reference evidence="6 7" key="1">
    <citation type="submission" date="2020-07" db="EMBL/GenBank/DDBJ databases">
        <title>Streptomyces isolated from Indian soil.</title>
        <authorList>
            <person name="Mandal S."/>
            <person name="Maiti P.K."/>
        </authorList>
    </citation>
    <scope>NUCLEOTIDE SEQUENCE [LARGE SCALE GENOMIC DNA]</scope>
    <source>
        <strain evidence="6 7">PSKA28</strain>
    </source>
</reference>
<dbReference type="SUPFAM" id="SSF46785">
    <property type="entry name" value="Winged helix' DNA-binding domain"/>
    <property type="match status" value="1"/>
</dbReference>
<dbReference type="EMBL" id="JACEHE010000003">
    <property type="protein sequence ID" value="MBA2945634.1"/>
    <property type="molecule type" value="Genomic_DNA"/>
</dbReference>
<keyword evidence="2" id="KW-0238">DNA-binding</keyword>
<gene>
    <name evidence="6" type="ORF">H1D24_07335</name>
</gene>
<dbReference type="PROSITE" id="PS51077">
    <property type="entry name" value="HTH_ICLR"/>
    <property type="match status" value="1"/>
</dbReference>
<protein>
    <submittedName>
        <fullName evidence="6">IclR family transcriptional regulator</fullName>
    </submittedName>
</protein>
<name>A0A7W0I854_9ACTN</name>
<dbReference type="GO" id="GO:0003677">
    <property type="term" value="F:DNA binding"/>
    <property type="evidence" value="ECO:0007669"/>
    <property type="project" value="UniProtKB-KW"/>
</dbReference>
<feature type="domain" description="HTH iclR-type" evidence="4">
    <location>
        <begin position="12"/>
        <end position="74"/>
    </location>
</feature>
<dbReference type="PANTHER" id="PTHR30136">
    <property type="entry name" value="HELIX-TURN-HELIX TRANSCRIPTIONAL REGULATOR, ICLR FAMILY"/>
    <property type="match status" value="1"/>
</dbReference>
<dbReference type="PROSITE" id="PS51078">
    <property type="entry name" value="ICLR_ED"/>
    <property type="match status" value="1"/>
</dbReference>
<dbReference type="InterPro" id="IPR014757">
    <property type="entry name" value="Tscrpt_reg_IclR_C"/>
</dbReference>
<dbReference type="Gene3D" id="1.10.10.10">
    <property type="entry name" value="Winged helix-like DNA-binding domain superfamily/Winged helix DNA-binding domain"/>
    <property type="match status" value="1"/>
</dbReference>
<dbReference type="Gene3D" id="3.30.450.40">
    <property type="match status" value="1"/>
</dbReference>
<dbReference type="InterPro" id="IPR050707">
    <property type="entry name" value="HTH_MetabolicPath_Reg"/>
</dbReference>
<evidence type="ECO:0000259" key="4">
    <source>
        <dbReference type="PROSITE" id="PS51077"/>
    </source>
</evidence>
<dbReference type="GO" id="GO:0045892">
    <property type="term" value="P:negative regulation of DNA-templated transcription"/>
    <property type="evidence" value="ECO:0007669"/>
    <property type="project" value="TreeGrafter"/>
</dbReference>
<organism evidence="6 7">
    <name type="scientific">Streptomyces himalayensis subsp. himalayensis</name>
    <dbReference type="NCBI Taxonomy" id="2756131"/>
    <lineage>
        <taxon>Bacteria</taxon>
        <taxon>Bacillati</taxon>
        <taxon>Actinomycetota</taxon>
        <taxon>Actinomycetes</taxon>
        <taxon>Kitasatosporales</taxon>
        <taxon>Streptomycetaceae</taxon>
        <taxon>Streptomyces</taxon>
        <taxon>Streptomyces himalayensis</taxon>
    </lineage>
</organism>
<dbReference type="Pfam" id="PF01614">
    <property type="entry name" value="IclR_C"/>
    <property type="match status" value="1"/>
</dbReference>
<evidence type="ECO:0000256" key="3">
    <source>
        <dbReference type="ARBA" id="ARBA00023163"/>
    </source>
</evidence>
<keyword evidence="1" id="KW-0805">Transcription regulation</keyword>
<dbReference type="Pfam" id="PF09339">
    <property type="entry name" value="HTH_IclR"/>
    <property type="match status" value="1"/>
</dbReference>
<dbReference type="SUPFAM" id="SSF55781">
    <property type="entry name" value="GAF domain-like"/>
    <property type="match status" value="1"/>
</dbReference>
<keyword evidence="3" id="KW-0804">Transcription</keyword>
<dbReference type="GO" id="GO:0003700">
    <property type="term" value="F:DNA-binding transcription factor activity"/>
    <property type="evidence" value="ECO:0007669"/>
    <property type="project" value="TreeGrafter"/>
</dbReference>
<accession>A0A7W0I854</accession>
<evidence type="ECO:0000256" key="1">
    <source>
        <dbReference type="ARBA" id="ARBA00023015"/>
    </source>
</evidence>